<proteinExistence type="predicted"/>
<keyword evidence="2" id="KW-1185">Reference proteome</keyword>
<gene>
    <name evidence="1" type="ORF">MSZNOR_1079</name>
</gene>
<dbReference type="EMBL" id="OX458333">
    <property type="protein sequence ID" value="CAI8773548.1"/>
    <property type="molecule type" value="Genomic_DNA"/>
</dbReference>
<reference evidence="1 2" key="1">
    <citation type="submission" date="2023-03" db="EMBL/GenBank/DDBJ databases">
        <authorList>
            <person name="Pearce D."/>
        </authorList>
    </citation>
    <scope>NUCLEOTIDE SEQUENCE [LARGE SCALE GENOMIC DNA]</scope>
    <source>
        <strain evidence="1">Msz</strain>
    </source>
</reference>
<name>A0ABN8X1J5_9GAMM</name>
<sequence>MAIYVLLTTLTSEGRQTLHKNPDRLLQVNKEIEQFGCKVLTQYALLGSHDFLTIIEAPDNETAAHLAVDLGSRGSVIPMTLPAMHIDDFIKKLKGPKQMGHA</sequence>
<evidence type="ECO:0000313" key="1">
    <source>
        <dbReference type="EMBL" id="CAI8773548.1"/>
    </source>
</evidence>
<evidence type="ECO:0000313" key="2">
    <source>
        <dbReference type="Proteomes" id="UP001162030"/>
    </source>
</evidence>
<protein>
    <submittedName>
        <fullName evidence="1">Glutamine synthetase and cystathionine beta-lyase binding protein</fullName>
    </submittedName>
</protein>
<organism evidence="1 2">
    <name type="scientific">Methylocaldum szegediense</name>
    <dbReference type="NCBI Taxonomy" id="73780"/>
    <lineage>
        <taxon>Bacteria</taxon>
        <taxon>Pseudomonadati</taxon>
        <taxon>Pseudomonadota</taxon>
        <taxon>Gammaproteobacteria</taxon>
        <taxon>Methylococcales</taxon>
        <taxon>Methylococcaceae</taxon>
        <taxon>Methylocaldum</taxon>
    </lineage>
</organism>
<accession>A0ABN8X1J5</accession>
<dbReference type="InterPro" id="IPR014845">
    <property type="entry name" value="GYD/TTHA1554"/>
</dbReference>
<dbReference type="Pfam" id="PF08734">
    <property type="entry name" value="GYD"/>
    <property type="match status" value="1"/>
</dbReference>
<dbReference type="RefSeq" id="WP_026612083.1">
    <property type="nucleotide sequence ID" value="NZ_OX458333.1"/>
</dbReference>
<dbReference type="Proteomes" id="UP001162030">
    <property type="component" value="Chromosome"/>
</dbReference>